<dbReference type="InterPro" id="IPR011054">
    <property type="entry name" value="Rudment_hybrid_motif"/>
</dbReference>
<comment type="similarity">
    <text evidence="5 6">Belongs to the PurK/PurT family.</text>
</comment>
<comment type="function">
    <text evidence="5">Catalyzes the ATP-dependent conversion of 5-aminoimidazole ribonucleotide (AIR) and HCO(3)(-) to N5-carboxyaminoimidazole ribonucleotide (N5-CAIR).</text>
</comment>
<feature type="binding site" evidence="5">
    <location>
        <position position="149"/>
    </location>
    <ligand>
        <name>ATP</name>
        <dbReference type="ChEBI" id="CHEBI:30616"/>
    </ligand>
</feature>
<dbReference type="GO" id="GO:0005829">
    <property type="term" value="C:cytosol"/>
    <property type="evidence" value="ECO:0007669"/>
    <property type="project" value="TreeGrafter"/>
</dbReference>
<dbReference type="GO" id="GO:0006189">
    <property type="term" value="P:'de novo' IMP biosynthetic process"/>
    <property type="evidence" value="ECO:0007669"/>
    <property type="project" value="UniProtKB-UniRule"/>
</dbReference>
<dbReference type="InterPro" id="IPR005875">
    <property type="entry name" value="PurK"/>
</dbReference>
<comment type="pathway">
    <text evidence="5 6">Purine metabolism; IMP biosynthesis via de novo pathway; 5-amino-1-(5-phospho-D-ribosyl)imidazole-4-carboxylate from 5-amino-1-(5-phospho-D-ribosyl)imidazole (N5-CAIR route): step 1/2.</text>
</comment>
<dbReference type="Pfam" id="PF17769">
    <property type="entry name" value="PurK_C"/>
    <property type="match status" value="1"/>
</dbReference>
<dbReference type="HAMAP" id="MF_01928">
    <property type="entry name" value="PurK"/>
    <property type="match status" value="1"/>
</dbReference>
<dbReference type="NCBIfam" id="TIGR01161">
    <property type="entry name" value="purK"/>
    <property type="match status" value="1"/>
</dbReference>
<feature type="binding site" evidence="5">
    <location>
        <begin position="154"/>
        <end position="160"/>
    </location>
    <ligand>
        <name>ATP</name>
        <dbReference type="ChEBI" id="CHEBI:30616"/>
    </ligand>
</feature>
<dbReference type="FunFam" id="3.30.1490.20:FF:000015">
    <property type="entry name" value="N5-carboxyaminoimidazole ribonucleotide synthase"/>
    <property type="match status" value="1"/>
</dbReference>
<comment type="catalytic activity">
    <reaction evidence="5 6">
        <text>5-amino-1-(5-phospho-beta-D-ribosyl)imidazole + hydrogencarbonate + ATP = 5-carboxyamino-1-(5-phospho-D-ribosyl)imidazole + ADP + phosphate + 2 H(+)</text>
        <dbReference type="Rhea" id="RHEA:19317"/>
        <dbReference type="ChEBI" id="CHEBI:15378"/>
        <dbReference type="ChEBI" id="CHEBI:17544"/>
        <dbReference type="ChEBI" id="CHEBI:30616"/>
        <dbReference type="ChEBI" id="CHEBI:43474"/>
        <dbReference type="ChEBI" id="CHEBI:58730"/>
        <dbReference type="ChEBI" id="CHEBI:137981"/>
        <dbReference type="ChEBI" id="CHEBI:456216"/>
        <dbReference type="EC" id="6.3.4.18"/>
    </reaction>
</comment>
<dbReference type="PANTHER" id="PTHR11609">
    <property type="entry name" value="PURINE BIOSYNTHESIS PROTEIN 6/7, PUR6/7"/>
    <property type="match status" value="1"/>
</dbReference>
<proteinExistence type="inferred from homology"/>
<dbReference type="InterPro" id="IPR003135">
    <property type="entry name" value="ATP-grasp_carboxylate-amine"/>
</dbReference>
<dbReference type="GO" id="GO:0005524">
    <property type="term" value="F:ATP binding"/>
    <property type="evidence" value="ECO:0007669"/>
    <property type="project" value="UniProtKB-UniRule"/>
</dbReference>
<dbReference type="InterPro" id="IPR040686">
    <property type="entry name" value="PurK_C"/>
</dbReference>
<dbReference type="EMBL" id="WNCL01000001">
    <property type="protein sequence ID" value="MTU42047.1"/>
    <property type="molecule type" value="Genomic_DNA"/>
</dbReference>
<dbReference type="SUPFAM" id="SSF56059">
    <property type="entry name" value="Glutathione synthetase ATP-binding domain-like"/>
    <property type="match status" value="1"/>
</dbReference>
<dbReference type="SUPFAM" id="SSF52440">
    <property type="entry name" value="PreATP-grasp domain"/>
    <property type="match status" value="1"/>
</dbReference>
<accession>A0A6I3S7A4</accession>
<dbReference type="GO" id="GO:0004638">
    <property type="term" value="F:phosphoribosylaminoimidazole carboxylase activity"/>
    <property type="evidence" value="ECO:0007669"/>
    <property type="project" value="InterPro"/>
</dbReference>
<comment type="caution">
    <text evidence="7">The sequence shown here is derived from an EMBL/GenBank/DDBJ whole genome shotgun (WGS) entry which is preliminary data.</text>
</comment>
<dbReference type="Gene3D" id="3.30.1490.20">
    <property type="entry name" value="ATP-grasp fold, A domain"/>
    <property type="match status" value="1"/>
</dbReference>
<keyword evidence="4 5" id="KW-0067">ATP-binding</keyword>
<keyword evidence="1 5" id="KW-0436">Ligase</keyword>
<gene>
    <name evidence="5 6" type="primary">purK</name>
    <name evidence="7" type="ORF">GMD42_00055</name>
</gene>
<sequence length="389" mass="42656">MMKDTPILPGSWLGLMGGGQLGRMFAQAAATMGYRVCVLEPDKNAPAAIVAEKHICAPYTDEAALTELASLCKTVTTEFENVPAAALEFLASKGVETCPAANAVRITQDRFDEKSFIKSAGAPVAPHLLIESDEDLKKASAPYFPAILKTARLGYDGKGQITVNDRRELAMAFEKLGKARCVLEKRLPLFKEVSVIAARNNKGEVAVFPVSENYHRNGILAVSIMPARLDEEITKRAREIASKIIEKLDYVGVLCTELFVLSDGRLVVNELAPRPHNSGHATIDACICSQYEQQVRAMANLPLGDTTQVSKSVMLNLLGDLWFDENENVREPDWSQVLDIPGLKLHLYGKKQPRHARKMGHITCLAATEEEAMFKAQMAARILGLELPE</sequence>
<dbReference type="EC" id="6.3.4.18" evidence="5 6"/>
<dbReference type="Gene3D" id="3.40.50.20">
    <property type="match status" value="1"/>
</dbReference>
<dbReference type="NCBIfam" id="NF004679">
    <property type="entry name" value="PRK06019.1-5"/>
    <property type="match status" value="1"/>
</dbReference>
<dbReference type="RefSeq" id="WP_021868249.1">
    <property type="nucleotide sequence ID" value="NZ_CAUABC010000026.1"/>
</dbReference>
<dbReference type="SUPFAM" id="SSF51246">
    <property type="entry name" value="Rudiment single hybrid motif"/>
    <property type="match status" value="1"/>
</dbReference>
<evidence type="ECO:0000313" key="8">
    <source>
        <dbReference type="Proteomes" id="UP000462362"/>
    </source>
</evidence>
<keyword evidence="2 5" id="KW-0547">Nucleotide-binding</keyword>
<evidence type="ECO:0000313" key="7">
    <source>
        <dbReference type="EMBL" id="MTU42047.1"/>
    </source>
</evidence>
<dbReference type="FunFam" id="3.30.470.20:FF:000029">
    <property type="entry name" value="N5-carboxyaminoimidazole ribonucleotide synthase"/>
    <property type="match status" value="1"/>
</dbReference>
<organism evidence="7 8">
    <name type="scientific">Parasutterella excrementihominis</name>
    <dbReference type="NCBI Taxonomy" id="487175"/>
    <lineage>
        <taxon>Bacteria</taxon>
        <taxon>Pseudomonadati</taxon>
        <taxon>Pseudomonadota</taxon>
        <taxon>Betaproteobacteria</taxon>
        <taxon>Burkholderiales</taxon>
        <taxon>Sutterellaceae</taxon>
        <taxon>Parasutterella</taxon>
    </lineage>
</organism>
<reference evidence="7 8" key="1">
    <citation type="journal article" date="2019" name="Nat. Med.">
        <title>A library of human gut bacterial isolates paired with longitudinal multiomics data enables mechanistic microbiome research.</title>
        <authorList>
            <person name="Poyet M."/>
            <person name="Groussin M."/>
            <person name="Gibbons S.M."/>
            <person name="Avila-Pacheco J."/>
            <person name="Jiang X."/>
            <person name="Kearney S.M."/>
            <person name="Perrotta A.R."/>
            <person name="Berdy B."/>
            <person name="Zhao S."/>
            <person name="Lieberman T.D."/>
            <person name="Swanson P.K."/>
            <person name="Smith M."/>
            <person name="Roesemann S."/>
            <person name="Alexander J.E."/>
            <person name="Rich S.A."/>
            <person name="Livny J."/>
            <person name="Vlamakis H."/>
            <person name="Clish C."/>
            <person name="Bullock K."/>
            <person name="Deik A."/>
            <person name="Scott J."/>
            <person name="Pierce K.A."/>
            <person name="Xavier R.J."/>
            <person name="Alm E.J."/>
        </authorList>
    </citation>
    <scope>NUCLEOTIDE SEQUENCE [LARGE SCALE GENOMIC DNA]</scope>
    <source>
        <strain evidence="7 8">BIOML-A2</strain>
    </source>
</reference>
<dbReference type="InterPro" id="IPR016185">
    <property type="entry name" value="PreATP-grasp_dom_sf"/>
</dbReference>
<evidence type="ECO:0000256" key="6">
    <source>
        <dbReference type="RuleBase" id="RU361200"/>
    </source>
</evidence>
<protein>
    <recommendedName>
        <fullName evidence="5 6">N5-carboxyaminoimidazole ribonucleotide synthase</fullName>
        <shortName evidence="5 6">N5-CAIR synthase</shortName>
        <ecNumber evidence="5 6">6.3.4.18</ecNumber>
    </recommendedName>
    <alternativeName>
        <fullName evidence="5 6">5-(carboxyamino)imidazole ribonucleotide synthetase</fullName>
    </alternativeName>
</protein>
<dbReference type="NCBIfam" id="NF004677">
    <property type="entry name" value="PRK06019.1-3"/>
    <property type="match status" value="1"/>
</dbReference>
<dbReference type="InterPro" id="IPR011761">
    <property type="entry name" value="ATP-grasp"/>
</dbReference>
<evidence type="ECO:0000256" key="5">
    <source>
        <dbReference type="HAMAP-Rule" id="MF_01928"/>
    </source>
</evidence>
<dbReference type="Gene3D" id="3.30.470.20">
    <property type="entry name" value="ATP-grasp fold, B domain"/>
    <property type="match status" value="1"/>
</dbReference>
<feature type="binding site" evidence="5">
    <location>
        <position position="215"/>
    </location>
    <ligand>
        <name>ATP</name>
        <dbReference type="ChEBI" id="CHEBI:30616"/>
    </ligand>
</feature>
<evidence type="ECO:0000256" key="3">
    <source>
        <dbReference type="ARBA" id="ARBA00022755"/>
    </source>
</evidence>
<dbReference type="Pfam" id="PF02222">
    <property type="entry name" value="ATP-grasp"/>
    <property type="match status" value="1"/>
</dbReference>
<feature type="binding site" evidence="5">
    <location>
        <begin position="269"/>
        <end position="270"/>
    </location>
    <ligand>
        <name>ATP</name>
        <dbReference type="ChEBI" id="CHEBI:30616"/>
    </ligand>
</feature>
<name>A0A6I3S7A4_9BURK</name>
<evidence type="ECO:0000256" key="2">
    <source>
        <dbReference type="ARBA" id="ARBA00022741"/>
    </source>
</evidence>
<dbReference type="NCBIfam" id="NF004676">
    <property type="entry name" value="PRK06019.1-2"/>
    <property type="match status" value="1"/>
</dbReference>
<dbReference type="UniPathway" id="UPA00074">
    <property type="reaction ID" value="UER00942"/>
</dbReference>
<comment type="subunit">
    <text evidence="5 6">Homodimer.</text>
</comment>
<dbReference type="GO" id="GO:0046872">
    <property type="term" value="F:metal ion binding"/>
    <property type="evidence" value="ECO:0007669"/>
    <property type="project" value="InterPro"/>
</dbReference>
<dbReference type="AlphaFoldDB" id="A0A6I3S7A4"/>
<dbReference type="InterPro" id="IPR013815">
    <property type="entry name" value="ATP_grasp_subdomain_1"/>
</dbReference>
<keyword evidence="3 5" id="KW-0658">Purine biosynthesis</keyword>
<evidence type="ECO:0000256" key="4">
    <source>
        <dbReference type="ARBA" id="ARBA00022840"/>
    </source>
</evidence>
<dbReference type="Proteomes" id="UP000462362">
    <property type="component" value="Unassembled WGS sequence"/>
</dbReference>
<dbReference type="PANTHER" id="PTHR11609:SF5">
    <property type="entry name" value="PHOSPHORIBOSYLAMINOIMIDAZOLE CARBOXYLASE"/>
    <property type="match status" value="1"/>
</dbReference>
<dbReference type="InterPro" id="IPR054350">
    <property type="entry name" value="PurT/PurK_preATP-grasp"/>
</dbReference>
<feature type="binding site" evidence="5">
    <location>
        <position position="192"/>
    </location>
    <ligand>
        <name>ATP</name>
        <dbReference type="ChEBI" id="CHEBI:30616"/>
    </ligand>
</feature>
<feature type="binding site" evidence="5">
    <location>
        <begin position="184"/>
        <end position="187"/>
    </location>
    <ligand>
        <name>ATP</name>
        <dbReference type="ChEBI" id="CHEBI:30616"/>
    </ligand>
</feature>
<comment type="function">
    <text evidence="6">Catalyzes the ATP-dependent conversion of 5-aminoimidazole ribonucleotide (AIR) and HCO(3)- to N5-carboxyaminoimidazole ribonucleotide (N5-CAIR).</text>
</comment>
<feature type="binding site" evidence="5">
    <location>
        <position position="110"/>
    </location>
    <ligand>
        <name>ATP</name>
        <dbReference type="ChEBI" id="CHEBI:30616"/>
    </ligand>
</feature>
<dbReference type="PROSITE" id="PS50975">
    <property type="entry name" value="ATP_GRASP"/>
    <property type="match status" value="1"/>
</dbReference>
<dbReference type="Pfam" id="PF22660">
    <property type="entry name" value="RS_preATP-grasp-like"/>
    <property type="match status" value="1"/>
</dbReference>
<dbReference type="NCBIfam" id="NF004675">
    <property type="entry name" value="PRK06019.1-1"/>
    <property type="match status" value="1"/>
</dbReference>
<evidence type="ECO:0000256" key="1">
    <source>
        <dbReference type="ARBA" id="ARBA00022598"/>
    </source>
</evidence>
<dbReference type="GO" id="GO:0034028">
    <property type="term" value="F:5-(carboxyamino)imidazole ribonucleotide synthase activity"/>
    <property type="evidence" value="ECO:0007669"/>
    <property type="project" value="UniProtKB-UniRule"/>
</dbReference>